<dbReference type="InterPro" id="IPR008928">
    <property type="entry name" value="6-hairpin_glycosidase_sf"/>
</dbReference>
<proteinExistence type="predicted"/>
<organism evidence="8 9">
    <name type="scientific">Muricomes intestini</name>
    <dbReference type="NCBI Taxonomy" id="1796634"/>
    <lineage>
        <taxon>Bacteria</taxon>
        <taxon>Bacillati</taxon>
        <taxon>Bacillota</taxon>
        <taxon>Clostridia</taxon>
        <taxon>Lachnospirales</taxon>
        <taxon>Lachnospiraceae</taxon>
        <taxon>Muricomes</taxon>
    </lineage>
</organism>
<dbReference type="Pfam" id="PF05592">
    <property type="entry name" value="Bac_rhamnosid"/>
    <property type="match status" value="1"/>
</dbReference>
<dbReference type="RefSeq" id="WP_132382171.1">
    <property type="nucleotide sequence ID" value="NZ_SLZZ01000017.1"/>
</dbReference>
<dbReference type="Pfam" id="PF08531">
    <property type="entry name" value="Bac_rhamnosid_N"/>
    <property type="match status" value="1"/>
</dbReference>
<feature type="domain" description="Alpha-L-rhamnosidase C-terminal" evidence="7">
    <location>
        <begin position="768"/>
        <end position="837"/>
    </location>
</feature>
<evidence type="ECO:0000256" key="2">
    <source>
        <dbReference type="ARBA" id="ARBA00012652"/>
    </source>
</evidence>
<dbReference type="GO" id="GO:0030596">
    <property type="term" value="F:alpha-L-rhamnosidase activity"/>
    <property type="evidence" value="ECO:0007669"/>
    <property type="project" value="UniProtKB-EC"/>
</dbReference>
<feature type="domain" description="Alpha-L-rhamnosidase six-hairpin glycosidase" evidence="6">
    <location>
        <begin position="428"/>
        <end position="765"/>
    </location>
</feature>
<evidence type="ECO:0000313" key="8">
    <source>
        <dbReference type="EMBL" id="TCS77423.1"/>
    </source>
</evidence>
<dbReference type="Pfam" id="PF17389">
    <property type="entry name" value="Bac_rhamnosid6H"/>
    <property type="match status" value="1"/>
</dbReference>
<dbReference type="Pfam" id="PF25788">
    <property type="entry name" value="Ig_Rha78A_N"/>
    <property type="match status" value="1"/>
</dbReference>
<dbReference type="InterPro" id="IPR035396">
    <property type="entry name" value="Bac_rhamnosid6H"/>
</dbReference>
<dbReference type="SUPFAM" id="SSF48208">
    <property type="entry name" value="Six-hairpin glycosidases"/>
    <property type="match status" value="1"/>
</dbReference>
<name>A0A4R3K3Y8_9FIRM</name>
<sequence>MKPYAIRIEHGRTKTENVCITEGKQPLFSWAVATQDGEMQTAYRVVIRLDEKEIWDSGWVSSPEQSCCYTGTQLTCGEIYTVTVSLRDTNGRESQSVQQRFCSGAINQWDAEWLCEQERKEDAVISFFKNFACEKEVASACIFVCGLGYHKVYLNGMDVFTEPMNPACCEFDKRCYYSVIPGIEKNLQKGQNRVGIRVAGGWRNPDNACYQLTGRIPEFTGKTQMSALLRIRFSDGEVRWLSTYRSWQYFYGGVVSSNIFMGERYEASHEIEDWCRAQTEISVAVPAALAPAPCEKMTPQTLENICEQEIYTPRVINHVAEGVWGVDFGQNIAGICRIRIPRDIPAGQVIEIRHMEFLDEDGRLFLQQLRNAASIDTYVAAGGGRDPEYWQPEFTYHGFRYAEVKGYPEALLKEDITAVSLYTDVATNSNFTCGNTLVNQIYKNAIQTEKANIHSLLTDCPQRDERMGWMNDATVRFEAIPYNFDVGRLFPKIVRDCMDVQGSEGEITCTAPFAFGARPADPVCSSYLIAGWEAYLHTGNIDILREAYPGFSAWNEFLARQTKGNIVDYSYYGDWAAPAYACQSEEFAVSAVTPGEFMSTGYFYYNACLLAKMASVIGLDKEAELQRAKAKEIQTAFLEKWWDENSGRVSTGSQGCQSFALWLDILPESGVQKAADYLHFDLVEKNYMFTTGNLCTRYMMEVLTRFGYLEDAWKLAIREVYPSIGFMIQNEATTVWERFELKQNPTMNSHNHPMYGAVVYWYYGYLAGIKPLDAGWKRFSIHPYLPDGLLSASAVVVTPYGDVSVRWIRRYGEIHIYAEVPCGTEAEVKLPWGGKELAAPGFHHWKKERIEEN</sequence>
<dbReference type="GO" id="GO:0005975">
    <property type="term" value="P:carbohydrate metabolic process"/>
    <property type="evidence" value="ECO:0007669"/>
    <property type="project" value="InterPro"/>
</dbReference>
<dbReference type="Gene3D" id="2.60.420.10">
    <property type="entry name" value="Maltose phosphorylase, domain 3"/>
    <property type="match status" value="1"/>
</dbReference>
<feature type="domain" description="Alpha-L-rhamnosidase concanavalin-like" evidence="4">
    <location>
        <begin position="319"/>
        <end position="421"/>
    </location>
</feature>
<evidence type="ECO:0000259" key="5">
    <source>
        <dbReference type="Pfam" id="PF08531"/>
    </source>
</evidence>
<dbReference type="InterPro" id="IPR012341">
    <property type="entry name" value="6hp_glycosidase-like_sf"/>
</dbReference>
<dbReference type="Gene3D" id="1.50.10.10">
    <property type="match status" value="1"/>
</dbReference>
<dbReference type="EMBL" id="SLZZ01000017">
    <property type="protein sequence ID" value="TCS77423.1"/>
    <property type="molecule type" value="Genomic_DNA"/>
</dbReference>
<dbReference type="Gene3D" id="2.60.40.10">
    <property type="entry name" value="Immunoglobulins"/>
    <property type="match status" value="1"/>
</dbReference>
<accession>A0A4R3K3Y8</accession>
<dbReference type="Pfam" id="PF17390">
    <property type="entry name" value="Bac_rhamnosid_C"/>
    <property type="match status" value="1"/>
</dbReference>
<gene>
    <name evidence="8" type="ORF">EDD59_11730</name>
</gene>
<protein>
    <recommendedName>
        <fullName evidence="2">alpha-L-rhamnosidase</fullName>
        <ecNumber evidence="2">3.2.1.40</ecNumber>
    </recommendedName>
</protein>
<dbReference type="EC" id="3.2.1.40" evidence="2"/>
<evidence type="ECO:0000313" key="9">
    <source>
        <dbReference type="Proteomes" id="UP000295726"/>
    </source>
</evidence>
<dbReference type="Gene3D" id="2.60.120.260">
    <property type="entry name" value="Galactose-binding domain-like"/>
    <property type="match status" value="2"/>
</dbReference>
<keyword evidence="9" id="KW-1185">Reference proteome</keyword>
<comment type="catalytic activity">
    <reaction evidence="1">
        <text>Hydrolysis of terminal non-reducing alpha-L-rhamnose residues in alpha-L-rhamnosides.</text>
        <dbReference type="EC" id="3.2.1.40"/>
    </reaction>
</comment>
<dbReference type="Proteomes" id="UP000295726">
    <property type="component" value="Unassembled WGS sequence"/>
</dbReference>
<evidence type="ECO:0000259" key="6">
    <source>
        <dbReference type="Pfam" id="PF17389"/>
    </source>
</evidence>
<evidence type="ECO:0000256" key="3">
    <source>
        <dbReference type="ARBA" id="ARBA00022801"/>
    </source>
</evidence>
<reference evidence="8 9" key="1">
    <citation type="submission" date="2019-03" db="EMBL/GenBank/DDBJ databases">
        <title>Genomic Encyclopedia of Type Strains, Phase IV (KMG-IV): sequencing the most valuable type-strain genomes for metagenomic binning, comparative biology and taxonomic classification.</title>
        <authorList>
            <person name="Goeker M."/>
        </authorList>
    </citation>
    <scope>NUCLEOTIDE SEQUENCE [LARGE SCALE GENOMIC DNA]</scope>
    <source>
        <strain evidence="8 9">DSM 29489</strain>
    </source>
</reference>
<dbReference type="OrthoDB" id="9761045at2"/>
<dbReference type="InterPro" id="IPR013737">
    <property type="entry name" value="Bac_rhamnosid_N"/>
</dbReference>
<dbReference type="PANTHER" id="PTHR33307">
    <property type="entry name" value="ALPHA-RHAMNOSIDASE (EUROFUNG)"/>
    <property type="match status" value="1"/>
</dbReference>
<dbReference type="InterPro" id="IPR008902">
    <property type="entry name" value="Rhamnosid_concanavalin"/>
</dbReference>
<dbReference type="AlphaFoldDB" id="A0A4R3K3Y8"/>
<dbReference type="InterPro" id="IPR035398">
    <property type="entry name" value="Bac_rhamnosid_C"/>
</dbReference>
<evidence type="ECO:0000256" key="1">
    <source>
        <dbReference type="ARBA" id="ARBA00001445"/>
    </source>
</evidence>
<feature type="domain" description="Bacterial alpha-L-rhamnosidase N-terminal" evidence="5">
    <location>
        <begin position="135"/>
        <end position="305"/>
    </location>
</feature>
<evidence type="ECO:0000259" key="7">
    <source>
        <dbReference type="Pfam" id="PF17390"/>
    </source>
</evidence>
<evidence type="ECO:0000259" key="4">
    <source>
        <dbReference type="Pfam" id="PF05592"/>
    </source>
</evidence>
<dbReference type="PANTHER" id="PTHR33307:SF6">
    <property type="entry name" value="ALPHA-RHAMNOSIDASE (EUROFUNG)-RELATED"/>
    <property type="match status" value="1"/>
</dbReference>
<dbReference type="InterPro" id="IPR016007">
    <property type="entry name" value="Alpha_rhamnosid"/>
</dbReference>
<comment type="caution">
    <text evidence="8">The sequence shown here is derived from an EMBL/GenBank/DDBJ whole genome shotgun (WGS) entry which is preliminary data.</text>
</comment>
<keyword evidence="3" id="KW-0378">Hydrolase</keyword>
<dbReference type="InterPro" id="IPR013783">
    <property type="entry name" value="Ig-like_fold"/>
</dbReference>